<keyword evidence="4" id="KW-0677">Repeat</keyword>
<keyword evidence="5" id="KW-0249">Electron transport</keyword>
<comment type="caution">
    <text evidence="9">The sequence shown here is derived from an EMBL/GenBank/DDBJ whole genome shotgun (WGS) entry which is preliminary data.</text>
</comment>
<dbReference type="Pfam" id="PF13237">
    <property type="entry name" value="Fer4_10"/>
    <property type="match status" value="1"/>
</dbReference>
<feature type="domain" description="4Fe-4S ferredoxin-type" evidence="8">
    <location>
        <begin position="213"/>
        <end position="237"/>
    </location>
</feature>
<dbReference type="InterPro" id="IPR050572">
    <property type="entry name" value="Fe-S_Ferredoxin"/>
</dbReference>
<dbReference type="PROSITE" id="PS00198">
    <property type="entry name" value="4FE4S_FER_1"/>
    <property type="match status" value="1"/>
</dbReference>
<reference evidence="9" key="1">
    <citation type="journal article" date="2021" name="PeerJ">
        <title>Extensive microbial diversity within the chicken gut microbiome revealed by metagenomics and culture.</title>
        <authorList>
            <person name="Gilroy R."/>
            <person name="Ravi A."/>
            <person name="Getino M."/>
            <person name="Pursley I."/>
            <person name="Horton D.L."/>
            <person name="Alikhan N.F."/>
            <person name="Baker D."/>
            <person name="Gharbi K."/>
            <person name="Hall N."/>
            <person name="Watson M."/>
            <person name="Adriaenssens E.M."/>
            <person name="Foster-Nyarko E."/>
            <person name="Jarju S."/>
            <person name="Secka A."/>
            <person name="Antonio M."/>
            <person name="Oren A."/>
            <person name="Chaudhuri R.R."/>
            <person name="La Ragione R."/>
            <person name="Hildebrand F."/>
            <person name="Pallen M.J."/>
        </authorList>
    </citation>
    <scope>NUCLEOTIDE SEQUENCE</scope>
    <source>
        <strain evidence="9">ChiGjej3B3-11674</strain>
    </source>
</reference>
<dbReference type="PANTHER" id="PTHR43687">
    <property type="entry name" value="ADENYLYLSULFATE REDUCTASE, BETA SUBUNIT"/>
    <property type="match status" value="1"/>
</dbReference>
<proteinExistence type="predicted"/>
<dbReference type="InterPro" id="IPR047964">
    <property type="entry name" value="EFR1-like"/>
</dbReference>
<evidence type="ECO:0000256" key="7">
    <source>
        <dbReference type="ARBA" id="ARBA00023014"/>
    </source>
</evidence>
<gene>
    <name evidence="9" type="ORF">H9911_08780</name>
</gene>
<accession>A0A9D2U3P6</accession>
<sequence>MKINELKLVYFSPTGSTRKIMMETARSIDAKSVSFDLSVYKAKKPALKFGANDLAVFGIPVYYGRVPALFMEYLQNISGNGTPAVLIATYGCREYEDALLELKTELEGRGFKAIAAAAFPTEHSIVPSIGARRPNKADLKQAAEFGIEVNRRMRKEESFEGFDLHVPGNTPYRKYGKTALFPKADPSLCTLCGACAKVCPAAAIPADDPKKTDHKKCIGCMKCVRTCRQKARAVNSIKLGMLGKKLTKVCSSDKKAEFFF</sequence>
<evidence type="ECO:0000313" key="9">
    <source>
        <dbReference type="EMBL" id="HJD34618.1"/>
    </source>
</evidence>
<keyword evidence="7" id="KW-0411">Iron-sulfur</keyword>
<dbReference type="AlphaFoldDB" id="A0A9D2U3P6"/>
<dbReference type="PROSITE" id="PS51379">
    <property type="entry name" value="4FE4S_FER_2"/>
    <property type="match status" value="2"/>
</dbReference>
<dbReference type="Gene3D" id="3.30.70.20">
    <property type="match status" value="1"/>
</dbReference>
<keyword evidence="2" id="KW-0004">4Fe-4S</keyword>
<evidence type="ECO:0000256" key="3">
    <source>
        <dbReference type="ARBA" id="ARBA00022723"/>
    </source>
</evidence>
<keyword evidence="1" id="KW-0813">Transport</keyword>
<evidence type="ECO:0000256" key="5">
    <source>
        <dbReference type="ARBA" id="ARBA00022982"/>
    </source>
</evidence>
<dbReference type="SUPFAM" id="SSF52218">
    <property type="entry name" value="Flavoproteins"/>
    <property type="match status" value="1"/>
</dbReference>
<evidence type="ECO:0000259" key="8">
    <source>
        <dbReference type="PROSITE" id="PS51379"/>
    </source>
</evidence>
<protein>
    <submittedName>
        <fullName evidence="9">EFR1 family ferrodoxin</fullName>
    </submittedName>
</protein>
<evidence type="ECO:0000256" key="4">
    <source>
        <dbReference type="ARBA" id="ARBA00022737"/>
    </source>
</evidence>
<dbReference type="Proteomes" id="UP000823897">
    <property type="component" value="Unassembled WGS sequence"/>
</dbReference>
<keyword evidence="3" id="KW-0479">Metal-binding</keyword>
<organism evidence="9 10">
    <name type="scientific">Candidatus Mediterraneibacter tabaqchaliae</name>
    <dbReference type="NCBI Taxonomy" id="2838689"/>
    <lineage>
        <taxon>Bacteria</taxon>
        <taxon>Bacillati</taxon>
        <taxon>Bacillota</taxon>
        <taxon>Clostridia</taxon>
        <taxon>Lachnospirales</taxon>
        <taxon>Lachnospiraceae</taxon>
        <taxon>Mediterraneibacter</taxon>
    </lineage>
</organism>
<dbReference type="GO" id="GO:0046872">
    <property type="term" value="F:metal ion binding"/>
    <property type="evidence" value="ECO:0007669"/>
    <property type="project" value="UniProtKB-KW"/>
</dbReference>
<feature type="domain" description="4Fe-4S ferredoxin-type" evidence="8">
    <location>
        <begin position="180"/>
        <end position="209"/>
    </location>
</feature>
<dbReference type="EMBL" id="DWUV01000166">
    <property type="protein sequence ID" value="HJD34618.1"/>
    <property type="molecule type" value="Genomic_DNA"/>
</dbReference>
<evidence type="ECO:0000256" key="2">
    <source>
        <dbReference type="ARBA" id="ARBA00022485"/>
    </source>
</evidence>
<dbReference type="PANTHER" id="PTHR43687:SF6">
    <property type="entry name" value="L-ASPARTATE SEMIALDEHYDE SULFURTRANSFERASE IRON-SULFUR SUBUNIT"/>
    <property type="match status" value="1"/>
</dbReference>
<dbReference type="InterPro" id="IPR017896">
    <property type="entry name" value="4Fe4S_Fe-S-bd"/>
</dbReference>
<dbReference type="Gene3D" id="3.40.50.360">
    <property type="match status" value="1"/>
</dbReference>
<keyword evidence="6" id="KW-0408">Iron</keyword>
<dbReference type="InterPro" id="IPR029039">
    <property type="entry name" value="Flavoprotein-like_sf"/>
</dbReference>
<dbReference type="NCBIfam" id="NF038196">
    <property type="entry name" value="ferrodoxin_EFR1"/>
    <property type="match status" value="1"/>
</dbReference>
<dbReference type="GO" id="GO:0051539">
    <property type="term" value="F:4 iron, 4 sulfur cluster binding"/>
    <property type="evidence" value="ECO:0007669"/>
    <property type="project" value="UniProtKB-KW"/>
</dbReference>
<evidence type="ECO:0000256" key="6">
    <source>
        <dbReference type="ARBA" id="ARBA00023004"/>
    </source>
</evidence>
<dbReference type="SUPFAM" id="SSF54862">
    <property type="entry name" value="4Fe-4S ferredoxins"/>
    <property type="match status" value="1"/>
</dbReference>
<dbReference type="InterPro" id="IPR017900">
    <property type="entry name" value="4Fe4S_Fe_S_CS"/>
</dbReference>
<evidence type="ECO:0000313" key="10">
    <source>
        <dbReference type="Proteomes" id="UP000823897"/>
    </source>
</evidence>
<evidence type="ECO:0000256" key="1">
    <source>
        <dbReference type="ARBA" id="ARBA00022448"/>
    </source>
</evidence>
<name>A0A9D2U3P6_9FIRM</name>
<reference evidence="9" key="2">
    <citation type="submission" date="2021-04" db="EMBL/GenBank/DDBJ databases">
        <authorList>
            <person name="Gilroy R."/>
        </authorList>
    </citation>
    <scope>NUCLEOTIDE SEQUENCE</scope>
    <source>
        <strain evidence="9">ChiGjej3B3-11674</strain>
    </source>
</reference>